<reference evidence="2 3" key="1">
    <citation type="submission" date="2024-08" db="EMBL/GenBank/DDBJ databases">
        <authorList>
            <person name="Lu H."/>
        </authorList>
    </citation>
    <scope>NUCLEOTIDE SEQUENCE [LARGE SCALE GENOMIC DNA]</scope>
    <source>
        <strain evidence="2 3">DXS20W</strain>
    </source>
</reference>
<dbReference type="InterPro" id="IPR007421">
    <property type="entry name" value="Schlafen_AlbA_2_dom"/>
</dbReference>
<dbReference type="PANTHER" id="PTHR30595:SF6">
    <property type="entry name" value="SCHLAFEN ALBA-2 DOMAIN-CONTAINING PROTEIN"/>
    <property type="match status" value="1"/>
</dbReference>
<dbReference type="Gene3D" id="3.30.950.30">
    <property type="entry name" value="Schlafen, AAA domain"/>
    <property type="match status" value="1"/>
</dbReference>
<accession>A0ABW7GP52</accession>
<dbReference type="EMBL" id="JBIGHX010000007">
    <property type="protein sequence ID" value="MFG6463718.1"/>
    <property type="molecule type" value="Genomic_DNA"/>
</dbReference>
<gene>
    <name evidence="2" type="ORF">ACG04Q_19245</name>
</gene>
<name>A0ABW7GP52_9BURK</name>
<dbReference type="Pfam" id="PF04326">
    <property type="entry name" value="SLFN_AlbA_2"/>
    <property type="match status" value="1"/>
</dbReference>
<dbReference type="Proteomes" id="UP001606302">
    <property type="component" value="Unassembled WGS sequence"/>
</dbReference>
<evidence type="ECO:0000259" key="1">
    <source>
        <dbReference type="Pfam" id="PF04326"/>
    </source>
</evidence>
<evidence type="ECO:0000313" key="3">
    <source>
        <dbReference type="Proteomes" id="UP001606302"/>
    </source>
</evidence>
<comment type="caution">
    <text evidence="2">The sequence shown here is derived from an EMBL/GenBank/DDBJ whole genome shotgun (WGS) entry which is preliminary data.</text>
</comment>
<organism evidence="2 3">
    <name type="scientific">Pelomonas lactea</name>
    <dbReference type="NCBI Taxonomy" id="3299030"/>
    <lineage>
        <taxon>Bacteria</taxon>
        <taxon>Pseudomonadati</taxon>
        <taxon>Pseudomonadota</taxon>
        <taxon>Betaproteobacteria</taxon>
        <taxon>Burkholderiales</taxon>
        <taxon>Sphaerotilaceae</taxon>
        <taxon>Roseateles</taxon>
    </lineage>
</organism>
<evidence type="ECO:0000313" key="2">
    <source>
        <dbReference type="EMBL" id="MFG6463718.1"/>
    </source>
</evidence>
<protein>
    <submittedName>
        <fullName evidence="2">Helix-turn-helix domain-containing protein</fullName>
    </submittedName>
</protein>
<keyword evidence="3" id="KW-1185">Reference proteome</keyword>
<feature type="domain" description="Schlafen AlbA-2" evidence="1">
    <location>
        <begin position="24"/>
        <end position="154"/>
    </location>
</feature>
<dbReference type="PANTHER" id="PTHR30595">
    <property type="entry name" value="GLPR-RELATED TRANSCRIPTIONAL REPRESSOR"/>
    <property type="match status" value="1"/>
</dbReference>
<proteinExistence type="predicted"/>
<dbReference type="InterPro" id="IPR038461">
    <property type="entry name" value="Schlafen_AlbA_2_dom_sf"/>
</dbReference>
<sequence>MLPSNLLETTQAHLDQLIAARAQEGPHLDFKRDLPAAWDDRSKVKFMADVTAFANAAGGDIVFGIDEDDDAQASAVVPQTLASADEEVRRIQDFILNLAEPRLPGPQVHAVPVTVGDVTGHAVIVRVPQSWAGPHRSKPNLHFYVRDGLRNRQLDVPEIRGLFLRSENQAQRVRDFRTDRLGKILSGEAPHRLVPGPLLVIHLVPTQAALGLVQVDPVPYANDRRIPVLGTTTPGSCRINVDGALAVRNAGAEGTHGYSQFFRNGFFESTYVLPARADTGRARLASLSYEQYTIALLQSFRRELTHLGIEPEVSVMLSLLGADRLQLGVATDNFFLEDHQTFFDRKTVVLPDVLAPAAQPAGRALKPVFDLVWQAAGLEGSVHYNEFGDWVEPRN</sequence>
<dbReference type="RefSeq" id="WP_394512896.1">
    <property type="nucleotide sequence ID" value="NZ_JBIGHX010000007.1"/>
</dbReference>